<evidence type="ECO:0000256" key="5">
    <source>
        <dbReference type="ARBA" id="ARBA00022989"/>
    </source>
</evidence>
<evidence type="ECO:0000256" key="9">
    <source>
        <dbReference type="ARBA" id="ARBA00023180"/>
    </source>
</evidence>
<dbReference type="Gene3D" id="2.60.40.10">
    <property type="entry name" value="Immunoglobulins"/>
    <property type="match status" value="2"/>
</dbReference>
<dbReference type="Proteomes" id="UP001176940">
    <property type="component" value="Unassembled WGS sequence"/>
</dbReference>
<evidence type="ECO:0000313" key="13">
    <source>
        <dbReference type="EMBL" id="CAJ0966986.1"/>
    </source>
</evidence>
<dbReference type="PROSITE" id="PS50835">
    <property type="entry name" value="IG_LIKE"/>
    <property type="match status" value="2"/>
</dbReference>
<evidence type="ECO:0000256" key="1">
    <source>
        <dbReference type="ARBA" id="ARBA00004251"/>
    </source>
</evidence>
<feature type="domain" description="Ig-like" evidence="12">
    <location>
        <begin position="90"/>
        <end position="200"/>
    </location>
</feature>
<feature type="domain" description="Ig-like" evidence="12">
    <location>
        <begin position="1"/>
        <end position="72"/>
    </location>
</feature>
<protein>
    <recommendedName>
        <fullName evidence="12">Ig-like domain-containing protein</fullName>
    </recommendedName>
</protein>
<keyword evidence="8" id="KW-0675">Receptor</keyword>
<keyword evidence="5 11" id="KW-1133">Transmembrane helix</keyword>
<evidence type="ECO:0000256" key="11">
    <source>
        <dbReference type="SAM" id="Phobius"/>
    </source>
</evidence>
<keyword evidence="3 11" id="KW-0812">Transmembrane</keyword>
<evidence type="ECO:0000256" key="3">
    <source>
        <dbReference type="ARBA" id="ARBA00022692"/>
    </source>
</evidence>
<keyword evidence="10" id="KW-0393">Immunoglobulin domain</keyword>
<dbReference type="InterPro" id="IPR007110">
    <property type="entry name" value="Ig-like_dom"/>
</dbReference>
<dbReference type="InterPro" id="IPR013151">
    <property type="entry name" value="Immunoglobulin_dom"/>
</dbReference>
<evidence type="ECO:0000256" key="8">
    <source>
        <dbReference type="ARBA" id="ARBA00023170"/>
    </source>
</evidence>
<keyword evidence="9" id="KW-0325">Glycoprotein</keyword>
<evidence type="ECO:0000313" key="14">
    <source>
        <dbReference type="Proteomes" id="UP001176940"/>
    </source>
</evidence>
<name>A0ABN9MKR9_9NEOB</name>
<dbReference type="InterPro" id="IPR013783">
    <property type="entry name" value="Ig-like_fold"/>
</dbReference>
<comment type="caution">
    <text evidence="13">The sequence shown here is derived from an EMBL/GenBank/DDBJ whole genome shotgun (WGS) entry which is preliminary data.</text>
</comment>
<dbReference type="PANTHER" id="PTHR25466">
    <property type="entry name" value="T-LYMPHOCYTE ACTIVATION ANTIGEN"/>
    <property type="match status" value="1"/>
</dbReference>
<evidence type="ECO:0000256" key="2">
    <source>
        <dbReference type="ARBA" id="ARBA00022475"/>
    </source>
</evidence>
<accession>A0ABN9MKR9</accession>
<dbReference type="InterPro" id="IPR036179">
    <property type="entry name" value="Ig-like_dom_sf"/>
</dbReference>
<dbReference type="InterPro" id="IPR051713">
    <property type="entry name" value="T-cell_Activation_Regulation"/>
</dbReference>
<dbReference type="Pfam" id="PF00047">
    <property type="entry name" value="ig"/>
    <property type="match status" value="1"/>
</dbReference>
<evidence type="ECO:0000256" key="7">
    <source>
        <dbReference type="ARBA" id="ARBA00023157"/>
    </source>
</evidence>
<keyword evidence="2" id="KW-1003">Cell membrane</keyword>
<keyword evidence="14" id="KW-1185">Reference proteome</keyword>
<reference evidence="13" key="1">
    <citation type="submission" date="2023-07" db="EMBL/GenBank/DDBJ databases">
        <authorList>
            <person name="Stuckert A."/>
        </authorList>
    </citation>
    <scope>NUCLEOTIDE SEQUENCE</scope>
</reference>
<dbReference type="PANTHER" id="PTHR25466:SF9">
    <property type="entry name" value="FIBRONECTIN TYPE-III DOMAIN-CONTAINING PROTEIN"/>
    <property type="match status" value="1"/>
</dbReference>
<dbReference type="InterPro" id="IPR003599">
    <property type="entry name" value="Ig_sub"/>
</dbReference>
<evidence type="ECO:0000259" key="12">
    <source>
        <dbReference type="PROSITE" id="PS50835"/>
    </source>
</evidence>
<dbReference type="SMART" id="SM00409">
    <property type="entry name" value="IG"/>
    <property type="match status" value="2"/>
</dbReference>
<comment type="subcellular location">
    <subcellularLocation>
        <location evidence="1">Cell membrane</location>
        <topology evidence="1">Single-pass type I membrane protein</topology>
    </subcellularLocation>
</comment>
<evidence type="ECO:0000256" key="10">
    <source>
        <dbReference type="ARBA" id="ARBA00023319"/>
    </source>
</evidence>
<feature type="transmembrane region" description="Helical" evidence="11">
    <location>
        <begin position="246"/>
        <end position="267"/>
    </location>
</feature>
<gene>
    <name evidence="13" type="ORF">RIMI_LOCUS21862244</name>
</gene>
<evidence type="ECO:0000256" key="6">
    <source>
        <dbReference type="ARBA" id="ARBA00023136"/>
    </source>
</evidence>
<dbReference type="EMBL" id="CAUEEQ010077949">
    <property type="protein sequence ID" value="CAJ0966986.1"/>
    <property type="molecule type" value="Genomic_DNA"/>
</dbReference>
<proteinExistence type="predicted"/>
<dbReference type="SUPFAM" id="SSF48726">
    <property type="entry name" value="Immunoglobulin"/>
    <property type="match status" value="2"/>
</dbReference>
<organism evidence="13 14">
    <name type="scientific">Ranitomeya imitator</name>
    <name type="common">mimic poison frog</name>
    <dbReference type="NCBI Taxonomy" id="111125"/>
    <lineage>
        <taxon>Eukaryota</taxon>
        <taxon>Metazoa</taxon>
        <taxon>Chordata</taxon>
        <taxon>Craniata</taxon>
        <taxon>Vertebrata</taxon>
        <taxon>Euteleostomi</taxon>
        <taxon>Amphibia</taxon>
        <taxon>Batrachia</taxon>
        <taxon>Anura</taxon>
        <taxon>Neobatrachia</taxon>
        <taxon>Hyloidea</taxon>
        <taxon>Dendrobatidae</taxon>
        <taxon>Dendrobatinae</taxon>
        <taxon>Ranitomeya</taxon>
    </lineage>
</organism>
<keyword evidence="7" id="KW-1015">Disulfide bond</keyword>
<keyword evidence="4" id="KW-0732">Signal</keyword>
<evidence type="ECO:0000256" key="4">
    <source>
        <dbReference type="ARBA" id="ARBA00022729"/>
    </source>
</evidence>
<keyword evidence="6 11" id="KW-0472">Membrane</keyword>
<sequence length="269" mass="30060">MDMLSVRWEHNERPLVEYIDGNLTFHSPWAKMSLEQLAQGNISLVLTNLTLSDAGNYTCLVQYGVKLQTAIYTLIIERNRIRILDLTPPPEKARLTLVRSTKKNDGVELVTVKLGENATLHCNFSMGAVPELSTLVVHWSKDGVTKYFSNKSCCDSSGYEISEQDLQQGRAPLQLVHVQEKDAGVYTCSIKYKSMEESWSTTFRIQDDLGSRRRHLGLQTAAAARTLENHDAVVPGSAQLYRTVKLSLVSAALVVTGLLAIFLYFCYKG</sequence>